<keyword evidence="1" id="KW-1133">Transmembrane helix</keyword>
<gene>
    <name evidence="2" type="ORF">B9Q03_01940</name>
</gene>
<accession>A0A2R6B0L4</accession>
<dbReference type="Proteomes" id="UP000240322">
    <property type="component" value="Unassembled WGS sequence"/>
</dbReference>
<keyword evidence="1" id="KW-0812">Transmembrane</keyword>
<feature type="transmembrane region" description="Helical" evidence="1">
    <location>
        <begin position="232"/>
        <end position="252"/>
    </location>
</feature>
<sequence length="260" mass="27954">MLLEVLGLIQAVMAAGIIVVGGIVEGYGYGLSLGTNWPYTRSMPRLARSGDPEVWHRILATLLGINSVIILVVHPGILEVTGFILIVITALLGMATLYVLAGKAPSFFQGLHDVLAYLTLLTYLLVFSDPRMGLLGLLLTRTPLHSFFLAIFMGGVVTGQRGFKKPIGHFVVPRTSSQWVWVVHGLAALLLIVTLGFYASEYTAAFFAALAQVGVGFLSYESVNASASKPGAVVPLHQLITILVAVSIFYAWSFRLPLLG</sequence>
<feature type="transmembrane region" description="Helical" evidence="1">
    <location>
        <begin position="138"/>
        <end position="158"/>
    </location>
</feature>
<feature type="transmembrane region" description="Helical" evidence="1">
    <location>
        <begin position="107"/>
        <end position="126"/>
    </location>
</feature>
<comment type="caution">
    <text evidence="2">The sequence shown here is derived from an EMBL/GenBank/DDBJ whole genome shotgun (WGS) entry which is preliminary data.</text>
</comment>
<evidence type="ECO:0000256" key="1">
    <source>
        <dbReference type="SAM" id="Phobius"/>
    </source>
</evidence>
<dbReference type="EMBL" id="NEXE01000009">
    <property type="protein sequence ID" value="PSN92146.1"/>
    <property type="molecule type" value="Genomic_DNA"/>
</dbReference>
<proteinExistence type="predicted"/>
<feature type="transmembrane region" description="Helical" evidence="1">
    <location>
        <begin position="80"/>
        <end position="100"/>
    </location>
</feature>
<reference evidence="2 3" key="1">
    <citation type="submission" date="2017-04" db="EMBL/GenBank/DDBJ databases">
        <title>Novel microbial lineages endemic to geothermal iron-oxide mats fill important gaps in the evolutionary history of Archaea.</title>
        <authorList>
            <person name="Jay Z.J."/>
            <person name="Beam J.P."/>
            <person name="Dlakic M."/>
            <person name="Rusch D.B."/>
            <person name="Kozubal M.A."/>
            <person name="Inskeep W.P."/>
        </authorList>
    </citation>
    <scope>NUCLEOTIDE SEQUENCE [LARGE SCALE GENOMIC DNA]</scope>
    <source>
        <strain evidence="2">OSP_D</strain>
    </source>
</reference>
<name>A0A2R6B0L4_9ARCH</name>
<feature type="transmembrane region" description="Helical" evidence="1">
    <location>
        <begin position="179"/>
        <end position="198"/>
    </location>
</feature>
<dbReference type="AlphaFoldDB" id="A0A2R6B0L4"/>
<keyword evidence="1" id="KW-0472">Membrane</keyword>
<feature type="transmembrane region" description="Helical" evidence="1">
    <location>
        <begin position="6"/>
        <end position="33"/>
    </location>
</feature>
<feature type="transmembrane region" description="Helical" evidence="1">
    <location>
        <begin position="204"/>
        <end position="220"/>
    </location>
</feature>
<evidence type="ECO:0000313" key="2">
    <source>
        <dbReference type="EMBL" id="PSN92146.1"/>
    </source>
</evidence>
<protein>
    <submittedName>
        <fullName evidence="2">Cytochrome C oxidase assembly protein</fullName>
    </submittedName>
</protein>
<evidence type="ECO:0000313" key="3">
    <source>
        <dbReference type="Proteomes" id="UP000240322"/>
    </source>
</evidence>
<organism evidence="2 3">
    <name type="scientific">Candidatus Marsarchaeota G2 archaeon OSP_D</name>
    <dbReference type="NCBI Taxonomy" id="1978157"/>
    <lineage>
        <taxon>Archaea</taxon>
        <taxon>Candidatus Marsarchaeota</taxon>
        <taxon>Candidatus Marsarchaeota group 2</taxon>
    </lineage>
</organism>
<feature type="transmembrane region" description="Helical" evidence="1">
    <location>
        <begin position="54"/>
        <end position="74"/>
    </location>
</feature>